<keyword evidence="3" id="KW-0597">Phosphoprotein</keyword>
<feature type="domain" description="Histidine kinase" evidence="6">
    <location>
        <begin position="1308"/>
        <end position="1518"/>
    </location>
</feature>
<dbReference type="NCBIfam" id="TIGR00229">
    <property type="entry name" value="sensory_box"/>
    <property type="match status" value="5"/>
</dbReference>
<feature type="domain" description="PAS" evidence="7">
    <location>
        <begin position="1043"/>
        <end position="1096"/>
    </location>
</feature>
<organism evidence="9 10">
    <name type="scientific">Pedobacter alpinus</name>
    <dbReference type="NCBI Taxonomy" id="1590643"/>
    <lineage>
        <taxon>Bacteria</taxon>
        <taxon>Pseudomonadati</taxon>
        <taxon>Bacteroidota</taxon>
        <taxon>Sphingobacteriia</taxon>
        <taxon>Sphingobacteriales</taxon>
        <taxon>Sphingobacteriaceae</taxon>
        <taxon>Pedobacter</taxon>
    </lineage>
</organism>
<dbReference type="PANTHER" id="PTHR43304">
    <property type="entry name" value="PHYTOCHROME-LIKE PROTEIN CPH1"/>
    <property type="match status" value="1"/>
</dbReference>
<proteinExistence type="predicted"/>
<feature type="domain" description="PAC" evidence="8">
    <location>
        <begin position="1231"/>
        <end position="1283"/>
    </location>
</feature>
<protein>
    <recommendedName>
        <fullName evidence="2">histidine kinase</fullName>
        <ecNumber evidence="2">2.7.13.3</ecNumber>
    </recommendedName>
</protein>
<dbReference type="InterPro" id="IPR003661">
    <property type="entry name" value="HisK_dim/P_dom"/>
</dbReference>
<evidence type="ECO:0000256" key="2">
    <source>
        <dbReference type="ARBA" id="ARBA00012438"/>
    </source>
</evidence>
<evidence type="ECO:0000259" key="7">
    <source>
        <dbReference type="PROSITE" id="PS50112"/>
    </source>
</evidence>
<dbReference type="PANTHER" id="PTHR43304:SF1">
    <property type="entry name" value="PAC DOMAIN-CONTAINING PROTEIN"/>
    <property type="match status" value="1"/>
</dbReference>
<evidence type="ECO:0000259" key="8">
    <source>
        <dbReference type="PROSITE" id="PS50113"/>
    </source>
</evidence>
<dbReference type="SMART" id="SM00091">
    <property type="entry name" value="PAS"/>
    <property type="match status" value="7"/>
</dbReference>
<dbReference type="InterPro" id="IPR000014">
    <property type="entry name" value="PAS"/>
</dbReference>
<evidence type="ECO:0000256" key="3">
    <source>
        <dbReference type="ARBA" id="ARBA00022553"/>
    </source>
</evidence>
<dbReference type="InterPro" id="IPR001610">
    <property type="entry name" value="PAC"/>
</dbReference>
<dbReference type="InterPro" id="IPR036890">
    <property type="entry name" value="HATPase_C_sf"/>
</dbReference>
<feature type="domain" description="PAC" evidence="8">
    <location>
        <begin position="223"/>
        <end position="274"/>
    </location>
</feature>
<dbReference type="Pfam" id="PF13426">
    <property type="entry name" value="PAS_9"/>
    <property type="match status" value="2"/>
</dbReference>
<dbReference type="Pfam" id="PF00512">
    <property type="entry name" value="HisKA"/>
    <property type="match status" value="1"/>
</dbReference>
<dbReference type="Pfam" id="PF00989">
    <property type="entry name" value="PAS"/>
    <property type="match status" value="2"/>
</dbReference>
<dbReference type="CDD" id="cd00082">
    <property type="entry name" value="HisKA"/>
    <property type="match status" value="1"/>
</dbReference>
<keyword evidence="5" id="KW-0418">Kinase</keyword>
<evidence type="ECO:0000313" key="9">
    <source>
        <dbReference type="EMBL" id="MFD2732782.1"/>
    </source>
</evidence>
<dbReference type="InterPro" id="IPR013767">
    <property type="entry name" value="PAS_fold"/>
</dbReference>
<keyword evidence="10" id="KW-1185">Reference proteome</keyword>
<dbReference type="CDD" id="cd00130">
    <property type="entry name" value="PAS"/>
    <property type="match status" value="5"/>
</dbReference>
<sequence length="1524" mass="176048">MIIEDISFYSVFNVLPSPSILFKIDKSGYKTVLINAAYFKYLGIAANNFEGINLADLASSLPKNINYKKFIYELTKSFDDIKLTNKEDSFKTKVYYYPPNEPENTIEKYVSVKNIPIQNSNKQIIYILHTIKDVTKEEFTKINLEKLNTKFKDLVDTIDGVFWEADASTFEFTYISPQVERILGYTQEEWLREPNFWKNHIYKEDVNDAVFYCHDQTLQNLNHTFEYRFHKLNGEIIWVKDVVSVISKDGEPSILRGLILDINSLKILELEKKEIAKKLAERNEFIESILNNIPIGIAVTNLKNDHLSIVNHQFLDILEWEKEVVENGNIFEKAIENKLHAHQISNWLNKNKLTEPSVADVWENTNIITQNQKCKTVTLRTIPIINQDLIITTIRDTTKASANFKELEQTKNRLSRIMQNSVDMISTLDNNGFFCEVSDASFNLLGYHPHELIGKRYLDFVEESYKEATMESALNLKETIEVKNFENIYIKKNGELAPLSWSVKWIKEDETYYCIAKDNTQKLAHQAEILNSEKNYKNLFENNPSPMFIWEVETLKILDCNEETLMLFGYTREEFLTLSLKDLTPQQVHPLIDESIKTDANFGRIHKKVWLNLNKNKEPLYIDVSGHIISYKGIKCSLVTLVNVTERIKLEEEQRFEQREKEALINNTEDLIWSVDRDFCLLAANTSFLCRLKENSNKDFKRGDKLIDDKLFSKDYTLFWTELYTTSIKGVSFKKVISQINPNNVTDWIEVSFNPILDQNNNIIGVACRSTNITQKKIIEEKIIRSEENLSEAQKLTKLGSWEIDLTSGTVLLSNELYNILELEKTDKSIDPTFLLKLIDEEFKDVKTNIYYNSINTGEAFSYEFTITTKNGTKKTLLENGYGKKNSEGVVIKLFGTLQDVTEIRNLEKEQKKLLEKQQLLTSIVTSSEDAIISKNTDGYITSWNKGAELMFGYTEEEVINRHISVIIPKELLSEKTDIMTTIYNGKHVHNYETIRKRSNGEVIDVSLTVSPIFNDEKIIIGVSVIARNISEKKKAQLDLLNAYKEKDTILESIGDGFFTLDNNLRVTYWNKIAEKELQTPKETILGKKIFVDIFQQSAKGLSAQKYLFSLKSKTQINFTDYHEATEKYFDVSVYPTENGLSVFFKNTTQEKRTAQQFIAVTQNMPGITYRCKVDASWTMLFLSDGIKEITGYDAEDLISNNLISFAKIIHPDDLNNTFKVEKELKNKQVFHLEYRIIRKDGTVVWVEEIGRGAYNTQNQIKFIDGVILDITARKLDEAKLQKLNKELKSKATKLASTNKELEQFAYVASHDLQEPLRMVSSFLTLIKNRYQNQLDEEGNKYIYFAVDGAQRMRKIILDLLEFSKIGKTESNIEKVDINKIIESICLLYANKIKEKDVKIIYNKQPIIKNFSTPIQQIFSNLIGNSLKYEATEITISSTELDKHWQFAIADNGIGINPIYFEKIFIIFQRLHNKDNYSGTGIGLAITKKIIESLGGDIWVQSEEGQGSTFYFTILKDIKHEQIN</sequence>
<accession>A0ABW5TVG0</accession>
<dbReference type="EC" id="2.7.13.3" evidence="2"/>
<dbReference type="PRINTS" id="PR00344">
    <property type="entry name" value="BCTRLSENSOR"/>
</dbReference>
<dbReference type="RefSeq" id="WP_379046985.1">
    <property type="nucleotide sequence ID" value="NZ_JBHSKW010000063.1"/>
</dbReference>
<dbReference type="SUPFAM" id="SSF55785">
    <property type="entry name" value="PYP-like sensor domain (PAS domain)"/>
    <property type="match status" value="9"/>
</dbReference>
<feature type="domain" description="PAC" evidence="8">
    <location>
        <begin position="990"/>
        <end position="1042"/>
    </location>
</feature>
<dbReference type="EMBL" id="JBHULV010000047">
    <property type="protein sequence ID" value="MFD2732782.1"/>
    <property type="molecule type" value="Genomic_DNA"/>
</dbReference>
<dbReference type="InterPro" id="IPR000700">
    <property type="entry name" value="PAS-assoc_C"/>
</dbReference>
<feature type="domain" description="PAS" evidence="7">
    <location>
        <begin position="410"/>
        <end position="483"/>
    </location>
</feature>
<dbReference type="SMART" id="SM00388">
    <property type="entry name" value="HisKA"/>
    <property type="match status" value="1"/>
</dbReference>
<comment type="catalytic activity">
    <reaction evidence="1">
        <text>ATP + protein L-histidine = ADP + protein N-phospho-L-histidine.</text>
        <dbReference type="EC" id="2.7.13.3"/>
    </reaction>
</comment>
<dbReference type="Gene3D" id="1.10.287.130">
    <property type="match status" value="1"/>
</dbReference>
<feature type="domain" description="PAC" evidence="8">
    <location>
        <begin position="861"/>
        <end position="913"/>
    </location>
</feature>
<feature type="domain" description="PAS" evidence="7">
    <location>
        <begin position="917"/>
        <end position="986"/>
    </location>
</feature>
<feature type="domain" description="PAS" evidence="7">
    <location>
        <begin position="532"/>
        <end position="590"/>
    </location>
</feature>
<evidence type="ECO:0000256" key="4">
    <source>
        <dbReference type="ARBA" id="ARBA00022679"/>
    </source>
</evidence>
<dbReference type="InterPro" id="IPR004358">
    <property type="entry name" value="Sig_transdc_His_kin-like_C"/>
</dbReference>
<dbReference type="Proteomes" id="UP001597546">
    <property type="component" value="Unassembled WGS sequence"/>
</dbReference>
<gene>
    <name evidence="9" type="ORF">ACFSSE_13820</name>
</gene>
<reference evidence="10" key="1">
    <citation type="journal article" date="2019" name="Int. J. Syst. Evol. Microbiol.">
        <title>The Global Catalogue of Microorganisms (GCM) 10K type strain sequencing project: providing services to taxonomists for standard genome sequencing and annotation.</title>
        <authorList>
            <consortium name="The Broad Institute Genomics Platform"/>
            <consortium name="The Broad Institute Genome Sequencing Center for Infectious Disease"/>
            <person name="Wu L."/>
            <person name="Ma J."/>
        </authorList>
    </citation>
    <scope>NUCLEOTIDE SEQUENCE [LARGE SCALE GENOMIC DNA]</scope>
    <source>
        <strain evidence="10">KCTC 42456</strain>
    </source>
</reference>
<dbReference type="Gene3D" id="3.30.565.10">
    <property type="entry name" value="Histidine kinase-like ATPase, C-terminal domain"/>
    <property type="match status" value="1"/>
</dbReference>
<dbReference type="SMART" id="SM00086">
    <property type="entry name" value="PAC"/>
    <property type="match status" value="6"/>
</dbReference>
<dbReference type="InterPro" id="IPR035965">
    <property type="entry name" value="PAS-like_dom_sf"/>
</dbReference>
<comment type="caution">
    <text evidence="9">The sequence shown here is derived from an EMBL/GenBank/DDBJ whole genome shotgun (WGS) entry which is preliminary data.</text>
</comment>
<feature type="domain" description="PAC" evidence="8">
    <location>
        <begin position="731"/>
        <end position="785"/>
    </location>
</feature>
<dbReference type="SUPFAM" id="SSF47384">
    <property type="entry name" value="Homodimeric domain of signal transducing histidine kinase"/>
    <property type="match status" value="1"/>
</dbReference>
<feature type="domain" description="PAS" evidence="7">
    <location>
        <begin position="147"/>
        <end position="189"/>
    </location>
</feature>
<dbReference type="InterPro" id="IPR036097">
    <property type="entry name" value="HisK_dim/P_sf"/>
</dbReference>
<dbReference type="InterPro" id="IPR013655">
    <property type="entry name" value="PAS_fold_3"/>
</dbReference>
<dbReference type="SUPFAM" id="SSF55874">
    <property type="entry name" value="ATPase domain of HSP90 chaperone/DNA topoisomerase II/histidine kinase"/>
    <property type="match status" value="1"/>
</dbReference>
<name>A0ABW5TVG0_9SPHI</name>
<feature type="domain" description="PAS" evidence="7">
    <location>
        <begin position="1174"/>
        <end position="1229"/>
    </location>
</feature>
<dbReference type="PROSITE" id="PS50113">
    <property type="entry name" value="PAC"/>
    <property type="match status" value="5"/>
</dbReference>
<evidence type="ECO:0000313" key="10">
    <source>
        <dbReference type="Proteomes" id="UP001597546"/>
    </source>
</evidence>
<evidence type="ECO:0000256" key="1">
    <source>
        <dbReference type="ARBA" id="ARBA00000085"/>
    </source>
</evidence>
<dbReference type="PROSITE" id="PS50109">
    <property type="entry name" value="HIS_KIN"/>
    <property type="match status" value="1"/>
</dbReference>
<dbReference type="InterPro" id="IPR003594">
    <property type="entry name" value="HATPase_dom"/>
</dbReference>
<evidence type="ECO:0000256" key="5">
    <source>
        <dbReference type="ARBA" id="ARBA00022777"/>
    </source>
</evidence>
<dbReference type="SMART" id="SM00387">
    <property type="entry name" value="HATPase_c"/>
    <property type="match status" value="1"/>
</dbReference>
<dbReference type="Pfam" id="PF02518">
    <property type="entry name" value="HATPase_c"/>
    <property type="match status" value="1"/>
</dbReference>
<dbReference type="InterPro" id="IPR052162">
    <property type="entry name" value="Sensor_kinase/Photoreceptor"/>
</dbReference>
<dbReference type="Gene3D" id="3.30.450.20">
    <property type="entry name" value="PAS domain"/>
    <property type="match status" value="10"/>
</dbReference>
<dbReference type="PROSITE" id="PS50112">
    <property type="entry name" value="PAS"/>
    <property type="match status" value="6"/>
</dbReference>
<keyword evidence="4" id="KW-0808">Transferase</keyword>
<dbReference type="InterPro" id="IPR005467">
    <property type="entry name" value="His_kinase_dom"/>
</dbReference>
<evidence type="ECO:0000259" key="6">
    <source>
        <dbReference type="PROSITE" id="PS50109"/>
    </source>
</evidence>
<dbReference type="Pfam" id="PF08447">
    <property type="entry name" value="PAS_3"/>
    <property type="match status" value="2"/>
</dbReference>